<protein>
    <submittedName>
        <fullName evidence="1">Dodecin</fullName>
    </submittedName>
</protein>
<evidence type="ECO:0000313" key="1">
    <source>
        <dbReference type="EMBL" id="SUS07518.1"/>
    </source>
</evidence>
<dbReference type="Pfam" id="PF07311">
    <property type="entry name" value="Dodecin"/>
    <property type="match status" value="1"/>
</dbReference>
<proteinExistence type="predicted"/>
<dbReference type="Gene3D" id="3.30.1660.10">
    <property type="entry name" value="Flavin-binding protein dodecin"/>
    <property type="match status" value="1"/>
</dbReference>
<dbReference type="InterPro" id="IPR036694">
    <property type="entry name" value="Dodecin-like_sf"/>
</dbReference>
<dbReference type="EMBL" id="UIDG01000392">
    <property type="protein sequence ID" value="SUS07518.1"/>
    <property type="molecule type" value="Genomic_DNA"/>
</dbReference>
<organism evidence="1">
    <name type="scientific">metagenome</name>
    <dbReference type="NCBI Taxonomy" id="256318"/>
    <lineage>
        <taxon>unclassified sequences</taxon>
        <taxon>metagenomes</taxon>
    </lineage>
</organism>
<dbReference type="InterPro" id="IPR009923">
    <property type="entry name" value="Dodecin"/>
</dbReference>
<name>A0A380TH80_9ZZZZ</name>
<dbReference type="PANTHER" id="PTHR39324:SF1">
    <property type="entry name" value="CALCIUM DODECIN"/>
    <property type="match status" value="1"/>
</dbReference>
<accession>A0A380TH80</accession>
<dbReference type="NCBIfam" id="NF043052">
    <property type="entry name" value="DodecBact"/>
    <property type="match status" value="1"/>
</dbReference>
<dbReference type="AlphaFoldDB" id="A0A380TH80"/>
<reference evidence="1" key="1">
    <citation type="submission" date="2018-07" db="EMBL/GenBank/DDBJ databases">
        <authorList>
            <person name="Quirk P.G."/>
            <person name="Krulwich T.A."/>
        </authorList>
    </citation>
    <scope>NUCLEOTIDE SEQUENCE</scope>
</reference>
<dbReference type="PANTHER" id="PTHR39324">
    <property type="entry name" value="CALCIUM DODECIN"/>
    <property type="match status" value="1"/>
</dbReference>
<dbReference type="InterPro" id="IPR050049">
    <property type="entry name" value="Dodecin_bact"/>
</dbReference>
<sequence>MANAVFTKVEIVGTSPTSISDAITNAIGAAAASSPNLGWFEVQEIRGNIQDGKVSQYQVVIKVGSRVG</sequence>
<dbReference type="SUPFAM" id="SSF89807">
    <property type="entry name" value="Dodecin-like"/>
    <property type="match status" value="1"/>
</dbReference>
<dbReference type="InterPro" id="IPR025543">
    <property type="entry name" value="Dodecin-like"/>
</dbReference>
<gene>
    <name evidence="1" type="ORF">DF3PB_4510003</name>
</gene>